<dbReference type="SUPFAM" id="SSF48452">
    <property type="entry name" value="TPR-like"/>
    <property type="match status" value="2"/>
</dbReference>
<keyword evidence="4" id="KW-0548">Nucleotidyltransferase</keyword>
<evidence type="ECO:0000256" key="7">
    <source>
        <dbReference type="ARBA" id="ARBA00047597"/>
    </source>
</evidence>
<dbReference type="InterPro" id="IPR011990">
    <property type="entry name" value="TPR-like_helical_dom_sf"/>
</dbReference>
<keyword evidence="8" id="KW-0520">NAD</keyword>
<dbReference type="EMBL" id="CAJNOH010000431">
    <property type="protein sequence ID" value="CAF1038089.1"/>
    <property type="molecule type" value="Genomic_DNA"/>
</dbReference>
<dbReference type="SUPFAM" id="SSF56399">
    <property type="entry name" value="ADP-ribosylation"/>
    <property type="match status" value="1"/>
</dbReference>
<reference evidence="9" key="1">
    <citation type="submission" date="2021-02" db="EMBL/GenBank/DDBJ databases">
        <authorList>
            <person name="Nowell W R."/>
        </authorList>
    </citation>
    <scope>NUCLEOTIDE SEQUENCE</scope>
</reference>
<dbReference type="Pfam" id="PF01129">
    <property type="entry name" value="ART"/>
    <property type="match status" value="1"/>
</dbReference>
<keyword evidence="12" id="KW-1185">Reference proteome</keyword>
<evidence type="ECO:0000313" key="10">
    <source>
        <dbReference type="EMBL" id="CAF1183813.1"/>
    </source>
</evidence>
<evidence type="ECO:0000313" key="11">
    <source>
        <dbReference type="Proteomes" id="UP000663854"/>
    </source>
</evidence>
<dbReference type="AlphaFoldDB" id="A0A814JIA7"/>
<proteinExistence type="inferred from homology"/>
<dbReference type="InterPro" id="IPR019734">
    <property type="entry name" value="TPR_rpt"/>
</dbReference>
<dbReference type="EC" id="2.4.2.31" evidence="8"/>
<gene>
    <name evidence="10" type="ORF">JXQ802_LOCUS23496</name>
    <name evidence="9" type="ORF">PYM288_LOCUS16494</name>
</gene>
<dbReference type="Gene3D" id="3.90.176.10">
    <property type="entry name" value="Toxin ADP-ribosyltransferase, Chain A, domain 1"/>
    <property type="match status" value="1"/>
</dbReference>
<comment type="caution">
    <text evidence="9">The sequence shown here is derived from an EMBL/GenBank/DDBJ whole genome shotgun (WGS) entry which is preliminary data.</text>
</comment>
<dbReference type="PROSITE" id="PS51996">
    <property type="entry name" value="TR_MART"/>
    <property type="match status" value="1"/>
</dbReference>
<dbReference type="PANTHER" id="PTHR45641">
    <property type="entry name" value="TETRATRICOPEPTIDE REPEAT PROTEIN (AFU_ORTHOLOGUE AFUA_6G03870)"/>
    <property type="match status" value="1"/>
</dbReference>
<dbReference type="InterPro" id="IPR000768">
    <property type="entry name" value="ART"/>
</dbReference>
<dbReference type="PANTHER" id="PTHR45641:SF1">
    <property type="entry name" value="AAA+ ATPASE DOMAIN-CONTAINING PROTEIN"/>
    <property type="match status" value="1"/>
</dbReference>
<accession>A0A814JIA7</accession>
<name>A0A814JIA7_9BILA</name>
<comment type="catalytic activity">
    <reaction evidence="7 8">
        <text>L-arginyl-[protein] + NAD(+) = N(omega)-(ADP-D-ribosyl)-L-arginyl-[protein] + nicotinamide + H(+)</text>
        <dbReference type="Rhea" id="RHEA:19149"/>
        <dbReference type="Rhea" id="RHEA-COMP:10532"/>
        <dbReference type="Rhea" id="RHEA-COMP:15087"/>
        <dbReference type="ChEBI" id="CHEBI:15378"/>
        <dbReference type="ChEBI" id="CHEBI:17154"/>
        <dbReference type="ChEBI" id="CHEBI:29965"/>
        <dbReference type="ChEBI" id="CHEBI:57540"/>
        <dbReference type="ChEBI" id="CHEBI:142554"/>
        <dbReference type="EC" id="2.4.2.31"/>
    </reaction>
</comment>
<dbReference type="SMART" id="SM00028">
    <property type="entry name" value="TPR"/>
    <property type="match status" value="4"/>
</dbReference>
<dbReference type="Proteomes" id="UP000663854">
    <property type="component" value="Unassembled WGS sequence"/>
</dbReference>
<evidence type="ECO:0000256" key="1">
    <source>
        <dbReference type="ARBA" id="ARBA00009558"/>
    </source>
</evidence>
<evidence type="ECO:0000256" key="6">
    <source>
        <dbReference type="ARBA" id="ARBA00022803"/>
    </source>
</evidence>
<evidence type="ECO:0000256" key="2">
    <source>
        <dbReference type="ARBA" id="ARBA00022676"/>
    </source>
</evidence>
<dbReference type="GO" id="GO:0106274">
    <property type="term" value="F:NAD+-protein-arginine ADP-ribosyltransferase activity"/>
    <property type="evidence" value="ECO:0007669"/>
    <property type="project" value="UniProtKB-EC"/>
</dbReference>
<keyword evidence="6" id="KW-0802">TPR repeat</keyword>
<dbReference type="Gene3D" id="1.25.40.10">
    <property type="entry name" value="Tetratricopeptide repeat domain"/>
    <property type="match status" value="2"/>
</dbReference>
<sequence length="652" mass="77063">MSRFHLSSAKLNETPNHYDFRVVWIDSSGAPKELEDFDMDLRKYDSCENCENDIKKFESKNKFLIVLKDFIPEADFQNLRQIQSIYVLKENYQSLTYNRTNHPKVVEIFEDINTLINRLHKDILLAHRDLPISISPLYEIKNEQSLTKLDGNTLMFLWDQLFIYYLVHPIKENMEELKTDMLKQCEIDYRGNESQLRHIKSFDEKCSDKNAVIWYTKGTFLYRICNKAFRTRNTDFMRKFRYFIILFYKNFESLSKSQNKNISPVYRGQSMNKTELEKLKKLNRGSLVSINTILSTSRNESVARLFIHEGEDEDAVIFKINIPNQNDNSFKPFIDISEISEIPGEEEVLFFVGTVFSIHSIQDETGSPCIIELTLNNDPYVHFRKLVSILAPEFRKILECNLGLYDKAIQLYEQAPPLTDNSANSPEFIVIHIIIGYLYYHLSRYDKAEEHYAIVLSVLDEKNLLTSELYRHIADIKKKRNNDDIALSYYQEAWNIANYRYIPSLRYICQEIIDILTARGSSYDARIYEIQLQKIDPNKYYYISSSTLDDPTILDDCRSRLNNEREPIERADLLYKIGLHCVVQEHFEAALKYFLQAKDLCLNQPPSWNRFSQHLPTLFDNIAMLYLYFKDYFEALIMFRKAIDIRSIFRSY</sequence>
<evidence type="ECO:0000256" key="5">
    <source>
        <dbReference type="ARBA" id="ARBA00022737"/>
    </source>
</evidence>
<evidence type="ECO:0000256" key="4">
    <source>
        <dbReference type="ARBA" id="ARBA00022695"/>
    </source>
</evidence>
<evidence type="ECO:0000256" key="8">
    <source>
        <dbReference type="RuleBase" id="RU361228"/>
    </source>
</evidence>
<comment type="similarity">
    <text evidence="1 8">Belongs to the Arg-specific ADP-ribosyltransferase family.</text>
</comment>
<keyword evidence="2 8" id="KW-0328">Glycosyltransferase</keyword>
<keyword evidence="8" id="KW-0521">NADP</keyword>
<evidence type="ECO:0000313" key="12">
    <source>
        <dbReference type="Proteomes" id="UP000663870"/>
    </source>
</evidence>
<keyword evidence="5" id="KW-0677">Repeat</keyword>
<evidence type="ECO:0000256" key="3">
    <source>
        <dbReference type="ARBA" id="ARBA00022679"/>
    </source>
</evidence>
<dbReference type="EMBL" id="CAJNOL010000740">
    <property type="protein sequence ID" value="CAF1183813.1"/>
    <property type="molecule type" value="Genomic_DNA"/>
</dbReference>
<dbReference type="Proteomes" id="UP000663870">
    <property type="component" value="Unassembled WGS sequence"/>
</dbReference>
<keyword evidence="3 8" id="KW-0808">Transferase</keyword>
<dbReference type="GO" id="GO:0016779">
    <property type="term" value="F:nucleotidyltransferase activity"/>
    <property type="evidence" value="ECO:0007669"/>
    <property type="project" value="UniProtKB-KW"/>
</dbReference>
<protein>
    <recommendedName>
        <fullName evidence="8">NAD(P)(+)--arginine ADP-ribosyltransferase</fullName>
        <ecNumber evidence="8">2.4.2.31</ecNumber>
    </recommendedName>
    <alternativeName>
        <fullName evidence="8">Mono(ADP-ribosyl)transferase</fullName>
    </alternativeName>
</protein>
<organism evidence="9 11">
    <name type="scientific">Rotaria sordida</name>
    <dbReference type="NCBI Taxonomy" id="392033"/>
    <lineage>
        <taxon>Eukaryota</taxon>
        <taxon>Metazoa</taxon>
        <taxon>Spiralia</taxon>
        <taxon>Gnathifera</taxon>
        <taxon>Rotifera</taxon>
        <taxon>Eurotatoria</taxon>
        <taxon>Bdelloidea</taxon>
        <taxon>Philodinida</taxon>
        <taxon>Philodinidae</taxon>
        <taxon>Rotaria</taxon>
    </lineage>
</organism>
<evidence type="ECO:0000313" key="9">
    <source>
        <dbReference type="EMBL" id="CAF1038089.1"/>
    </source>
</evidence>